<keyword evidence="1" id="KW-0472">Membrane</keyword>
<protein>
    <submittedName>
        <fullName evidence="2">Uncharacterized protein</fullName>
    </submittedName>
</protein>
<proteinExistence type="predicted"/>
<accession>A0A382B1W7</accession>
<keyword evidence="1" id="KW-0812">Transmembrane</keyword>
<name>A0A382B1W7_9ZZZZ</name>
<keyword evidence="1" id="KW-1133">Transmembrane helix</keyword>
<evidence type="ECO:0000256" key="1">
    <source>
        <dbReference type="SAM" id="Phobius"/>
    </source>
</evidence>
<dbReference type="AlphaFoldDB" id="A0A382B1W7"/>
<organism evidence="2">
    <name type="scientific">marine metagenome</name>
    <dbReference type="NCBI Taxonomy" id="408172"/>
    <lineage>
        <taxon>unclassified sequences</taxon>
        <taxon>metagenomes</taxon>
        <taxon>ecological metagenomes</taxon>
    </lineage>
</organism>
<dbReference type="EMBL" id="UINC01027664">
    <property type="protein sequence ID" value="SVB07292.1"/>
    <property type="molecule type" value="Genomic_DNA"/>
</dbReference>
<evidence type="ECO:0000313" key="2">
    <source>
        <dbReference type="EMBL" id="SVB07292.1"/>
    </source>
</evidence>
<sequence length="47" mass="5485">MIGLDKLIFYIFNSIMVLLTLPFQSSSKKSGYSYKHPYLLNDWLKGI</sequence>
<reference evidence="2" key="1">
    <citation type="submission" date="2018-05" db="EMBL/GenBank/DDBJ databases">
        <authorList>
            <person name="Lanie J.A."/>
            <person name="Ng W.-L."/>
            <person name="Kazmierczak K.M."/>
            <person name="Andrzejewski T.M."/>
            <person name="Davidsen T.M."/>
            <person name="Wayne K.J."/>
            <person name="Tettelin H."/>
            <person name="Glass J.I."/>
            <person name="Rusch D."/>
            <person name="Podicherti R."/>
            <person name="Tsui H.-C.T."/>
            <person name="Winkler M.E."/>
        </authorList>
    </citation>
    <scope>NUCLEOTIDE SEQUENCE</scope>
</reference>
<gene>
    <name evidence="2" type="ORF">METZ01_LOCUS160146</name>
</gene>
<feature type="transmembrane region" description="Helical" evidence="1">
    <location>
        <begin position="7"/>
        <end position="25"/>
    </location>
</feature>